<sequence>MREEISNAKVRREAMLKCRLEKLEETLHLKWKQRAHVPWLTDGDKNTKFYHAYATAKRRVNHIKKVEEGRWNTGGGRRRFN</sequence>
<accession>A0A0A9A6U0</accession>
<dbReference type="AlphaFoldDB" id="A0A0A9A6U0"/>
<evidence type="ECO:0000313" key="1">
    <source>
        <dbReference type="EMBL" id="JAD45613.1"/>
    </source>
</evidence>
<organism evidence="1">
    <name type="scientific">Arundo donax</name>
    <name type="common">Giant reed</name>
    <name type="synonym">Donax arundinaceus</name>
    <dbReference type="NCBI Taxonomy" id="35708"/>
    <lineage>
        <taxon>Eukaryota</taxon>
        <taxon>Viridiplantae</taxon>
        <taxon>Streptophyta</taxon>
        <taxon>Embryophyta</taxon>
        <taxon>Tracheophyta</taxon>
        <taxon>Spermatophyta</taxon>
        <taxon>Magnoliopsida</taxon>
        <taxon>Liliopsida</taxon>
        <taxon>Poales</taxon>
        <taxon>Poaceae</taxon>
        <taxon>PACMAD clade</taxon>
        <taxon>Arundinoideae</taxon>
        <taxon>Arundineae</taxon>
        <taxon>Arundo</taxon>
    </lineage>
</organism>
<proteinExistence type="predicted"/>
<name>A0A0A9A6U0_ARUDO</name>
<reference evidence="1" key="1">
    <citation type="submission" date="2014-09" db="EMBL/GenBank/DDBJ databases">
        <authorList>
            <person name="Magalhaes I.L.F."/>
            <person name="Oliveira U."/>
            <person name="Santos F.R."/>
            <person name="Vidigal T.H.D.A."/>
            <person name="Brescovit A.D."/>
            <person name="Santos A.J."/>
        </authorList>
    </citation>
    <scope>NUCLEOTIDE SEQUENCE</scope>
    <source>
        <tissue evidence="1">Shoot tissue taken approximately 20 cm above the soil surface</tissue>
    </source>
</reference>
<reference evidence="1" key="2">
    <citation type="journal article" date="2015" name="Data Brief">
        <title>Shoot transcriptome of the giant reed, Arundo donax.</title>
        <authorList>
            <person name="Barrero R.A."/>
            <person name="Guerrero F.D."/>
            <person name="Moolhuijzen P."/>
            <person name="Goolsby J.A."/>
            <person name="Tidwell J."/>
            <person name="Bellgard S.E."/>
            <person name="Bellgard M.I."/>
        </authorList>
    </citation>
    <scope>NUCLEOTIDE SEQUENCE</scope>
    <source>
        <tissue evidence="1">Shoot tissue taken approximately 20 cm above the soil surface</tissue>
    </source>
</reference>
<protein>
    <submittedName>
        <fullName evidence="1">Uncharacterized protein</fullName>
    </submittedName>
</protein>
<dbReference type="EMBL" id="GBRH01252282">
    <property type="protein sequence ID" value="JAD45613.1"/>
    <property type="molecule type" value="Transcribed_RNA"/>
</dbReference>